<dbReference type="PROSITE" id="PS00178">
    <property type="entry name" value="AA_TRNA_LIGASE_I"/>
    <property type="match status" value="1"/>
</dbReference>
<name>W0RM56_9BACT</name>
<comment type="similarity">
    <text evidence="2 10">Belongs to the class-I aminoacyl-tRNA synthetase family. Glutamate--tRNA ligase type 1 subfamily.</text>
</comment>
<organism evidence="13 14">
    <name type="scientific">Gemmatirosa kalamazoonensis</name>
    <dbReference type="NCBI Taxonomy" id="861299"/>
    <lineage>
        <taxon>Bacteria</taxon>
        <taxon>Pseudomonadati</taxon>
        <taxon>Gemmatimonadota</taxon>
        <taxon>Gemmatimonadia</taxon>
        <taxon>Gemmatimonadales</taxon>
        <taxon>Gemmatimonadaceae</taxon>
        <taxon>Gemmatirosa</taxon>
    </lineage>
</organism>
<dbReference type="PATRIC" id="fig|861299.3.peg.3038"/>
<dbReference type="AlphaFoldDB" id="W0RM56"/>
<evidence type="ECO:0000313" key="14">
    <source>
        <dbReference type="Proteomes" id="UP000019151"/>
    </source>
</evidence>
<evidence type="ECO:0000259" key="12">
    <source>
        <dbReference type="Pfam" id="PF19269"/>
    </source>
</evidence>
<dbReference type="OrthoDB" id="9807503at2"/>
<keyword evidence="6 10" id="KW-0547">Nucleotide-binding</keyword>
<dbReference type="NCBIfam" id="TIGR00464">
    <property type="entry name" value="gltX_bact"/>
    <property type="match status" value="1"/>
</dbReference>
<keyword evidence="7 10" id="KW-0067">ATP-binding</keyword>
<dbReference type="GO" id="GO:0008270">
    <property type="term" value="F:zinc ion binding"/>
    <property type="evidence" value="ECO:0007669"/>
    <property type="project" value="InterPro"/>
</dbReference>
<evidence type="ECO:0000256" key="6">
    <source>
        <dbReference type="ARBA" id="ARBA00022741"/>
    </source>
</evidence>
<keyword evidence="9 10" id="KW-0030">Aminoacyl-tRNA synthetase</keyword>
<feature type="domain" description="Glutamyl/glutaminyl-tRNA synthetase class Ib catalytic" evidence="11">
    <location>
        <begin position="13"/>
        <end position="319"/>
    </location>
</feature>
<sequence length="493" mass="54563">MSSDSTDSARTPRLRFAPSPTGYLHVGGARTALFNWLYAKHYGGQFLLRIEDTDRARSTEASTRAIFEGLGWLGLAWDEEVVFQGAHGERHRADAMRLVERGAAYRCFCTPAELDERRKAAEAEGNAFRYDRRCDRLSADEVARRVDSGEPFAVRFRVPEGETSWTDVVHGRITFPNKDIEDFVVLRSDGTPIYNMAVVSDDIAMAITLVMRGDDHISNTPKQILIYEALGAELPTFAHLPMIHGTDGKKLSKRHGATAVGDYEHMGILAEAMLNFLALLGWSPGGDREVMTVDEMIALFSTDGLQKKAAVFDPKKLEWMNGQHLMLLPIDAVVARVGAALVSAGLTTEEDLRARPDWYARLLEQLRVRGRTVDEIVRQAPPFLRDPIEYDEDAVAKHLLKDPAGSAALLGETRDTLAALPDWSTAPMEESLRALAERRGVGAGKLFQPLRVALVGSAASPGIFDVLELLGRDRSLHRLDVAVRRIEGVPRRA</sequence>
<feature type="short sequence motif" description="'KMSKS' region" evidence="10">
    <location>
        <begin position="250"/>
        <end position="254"/>
    </location>
</feature>
<evidence type="ECO:0000256" key="1">
    <source>
        <dbReference type="ARBA" id="ARBA00004496"/>
    </source>
</evidence>
<dbReference type="Proteomes" id="UP000019151">
    <property type="component" value="Chromosome"/>
</dbReference>
<comment type="function">
    <text evidence="10">Catalyzes the attachment of glutamate to tRNA(Glu) in a two-step reaction: glutamate is first activated by ATP to form Glu-AMP and then transferred to the acceptor end of tRNA(Glu).</text>
</comment>
<comment type="subunit">
    <text evidence="3 10">Monomer.</text>
</comment>
<evidence type="ECO:0000256" key="9">
    <source>
        <dbReference type="ARBA" id="ARBA00023146"/>
    </source>
</evidence>
<evidence type="ECO:0000256" key="8">
    <source>
        <dbReference type="ARBA" id="ARBA00022917"/>
    </source>
</evidence>
<keyword evidence="4 10" id="KW-0963">Cytoplasm</keyword>
<dbReference type="FunFam" id="3.40.50.620:FF:000007">
    <property type="entry name" value="Glutamate--tRNA ligase"/>
    <property type="match status" value="1"/>
</dbReference>
<dbReference type="InterPro" id="IPR008925">
    <property type="entry name" value="aa_tRNA-synth_I_cd-bd_sf"/>
</dbReference>
<dbReference type="Pfam" id="PF19269">
    <property type="entry name" value="Anticodon_2"/>
    <property type="match status" value="1"/>
</dbReference>
<dbReference type="RefSeq" id="WP_025411993.1">
    <property type="nucleotide sequence ID" value="NZ_CP007128.1"/>
</dbReference>
<dbReference type="PANTHER" id="PTHR43311:SF2">
    <property type="entry name" value="GLUTAMATE--TRNA LIGASE, MITOCHONDRIAL-RELATED"/>
    <property type="match status" value="1"/>
</dbReference>
<dbReference type="InterPro" id="IPR049940">
    <property type="entry name" value="GluQ/Sye"/>
</dbReference>
<dbReference type="GO" id="GO:0000049">
    <property type="term" value="F:tRNA binding"/>
    <property type="evidence" value="ECO:0007669"/>
    <property type="project" value="InterPro"/>
</dbReference>
<evidence type="ECO:0000256" key="4">
    <source>
        <dbReference type="ARBA" id="ARBA00022490"/>
    </source>
</evidence>
<feature type="domain" description="Aminoacyl-tRNA synthetase class I anticodon-binding" evidence="12">
    <location>
        <begin position="354"/>
        <end position="482"/>
    </location>
</feature>
<comment type="caution">
    <text evidence="10">Lacks conserved residue(s) required for the propagation of feature annotation.</text>
</comment>
<comment type="catalytic activity">
    <reaction evidence="10">
        <text>tRNA(Glu) + L-glutamate + ATP = L-glutamyl-tRNA(Glu) + AMP + diphosphate</text>
        <dbReference type="Rhea" id="RHEA:23540"/>
        <dbReference type="Rhea" id="RHEA-COMP:9663"/>
        <dbReference type="Rhea" id="RHEA-COMP:9680"/>
        <dbReference type="ChEBI" id="CHEBI:29985"/>
        <dbReference type="ChEBI" id="CHEBI:30616"/>
        <dbReference type="ChEBI" id="CHEBI:33019"/>
        <dbReference type="ChEBI" id="CHEBI:78442"/>
        <dbReference type="ChEBI" id="CHEBI:78520"/>
        <dbReference type="ChEBI" id="CHEBI:456215"/>
        <dbReference type="EC" id="6.1.1.17"/>
    </reaction>
</comment>
<dbReference type="InParanoid" id="W0RM56"/>
<dbReference type="FunCoup" id="W0RM56">
    <property type="interactions" value="554"/>
</dbReference>
<dbReference type="Pfam" id="PF00749">
    <property type="entry name" value="tRNA-synt_1c"/>
    <property type="match status" value="1"/>
</dbReference>
<feature type="binding site" evidence="10">
    <location>
        <position position="253"/>
    </location>
    <ligand>
        <name>ATP</name>
        <dbReference type="ChEBI" id="CHEBI:30616"/>
    </ligand>
</feature>
<dbReference type="InterPro" id="IPR004527">
    <property type="entry name" value="Glu-tRNA-ligase_bac/mito"/>
</dbReference>
<keyword evidence="5 10" id="KW-0436">Ligase</keyword>
<dbReference type="SUPFAM" id="SSF52374">
    <property type="entry name" value="Nucleotidylyl transferase"/>
    <property type="match status" value="1"/>
</dbReference>
<dbReference type="InterPro" id="IPR014729">
    <property type="entry name" value="Rossmann-like_a/b/a_fold"/>
</dbReference>
<dbReference type="PRINTS" id="PR00987">
    <property type="entry name" value="TRNASYNTHGLU"/>
</dbReference>
<dbReference type="PANTHER" id="PTHR43311">
    <property type="entry name" value="GLUTAMATE--TRNA LIGASE"/>
    <property type="match status" value="1"/>
</dbReference>
<dbReference type="InterPro" id="IPR033910">
    <property type="entry name" value="GluRS_core"/>
</dbReference>
<evidence type="ECO:0000256" key="2">
    <source>
        <dbReference type="ARBA" id="ARBA00007894"/>
    </source>
</evidence>
<dbReference type="GO" id="GO:0005524">
    <property type="term" value="F:ATP binding"/>
    <property type="evidence" value="ECO:0007669"/>
    <property type="project" value="UniProtKB-UniRule"/>
</dbReference>
<dbReference type="HOGENOM" id="CLU_015768_6_3_0"/>
<proteinExistence type="inferred from homology"/>
<dbReference type="InterPro" id="IPR000924">
    <property type="entry name" value="Glu/Gln-tRNA-synth"/>
</dbReference>
<keyword evidence="14" id="KW-1185">Reference proteome</keyword>
<dbReference type="Gene3D" id="1.10.10.350">
    <property type="match status" value="1"/>
</dbReference>
<dbReference type="EC" id="6.1.1.17" evidence="10"/>
<gene>
    <name evidence="10" type="primary">gltX</name>
    <name evidence="13" type="ORF">J421_2986</name>
</gene>
<comment type="subcellular location">
    <subcellularLocation>
        <location evidence="1 10">Cytoplasm</location>
    </subcellularLocation>
</comment>
<keyword evidence="8 10" id="KW-0648">Protein biosynthesis</keyword>
<evidence type="ECO:0000256" key="10">
    <source>
        <dbReference type="HAMAP-Rule" id="MF_00022"/>
    </source>
</evidence>
<dbReference type="KEGG" id="gba:J421_2986"/>
<protein>
    <recommendedName>
        <fullName evidence="10">Glutamate--tRNA ligase</fullName>
        <ecNumber evidence="10">6.1.1.17</ecNumber>
    </recommendedName>
    <alternativeName>
        <fullName evidence="10">Glutamyl-tRNA synthetase</fullName>
        <shortName evidence="10">GluRS</shortName>
    </alternativeName>
</protein>
<dbReference type="SUPFAM" id="SSF48163">
    <property type="entry name" value="An anticodon-binding domain of class I aminoacyl-tRNA synthetases"/>
    <property type="match status" value="1"/>
</dbReference>
<dbReference type="GO" id="GO:0006424">
    <property type="term" value="P:glutamyl-tRNA aminoacylation"/>
    <property type="evidence" value="ECO:0007669"/>
    <property type="project" value="UniProtKB-UniRule"/>
</dbReference>
<dbReference type="CDD" id="cd00808">
    <property type="entry name" value="GluRS_core"/>
    <property type="match status" value="1"/>
</dbReference>
<dbReference type="InterPro" id="IPR001412">
    <property type="entry name" value="aa-tRNA-synth_I_CS"/>
</dbReference>
<dbReference type="eggNOG" id="COG0008">
    <property type="taxonomic scope" value="Bacteria"/>
</dbReference>
<dbReference type="InterPro" id="IPR045462">
    <property type="entry name" value="aa-tRNA-synth_I_cd-bd"/>
</dbReference>
<dbReference type="GO" id="GO:0004818">
    <property type="term" value="F:glutamate-tRNA ligase activity"/>
    <property type="evidence" value="ECO:0007669"/>
    <property type="project" value="UniProtKB-UniRule"/>
</dbReference>
<dbReference type="STRING" id="861299.J421_2986"/>
<reference evidence="13 14" key="1">
    <citation type="journal article" date="2014" name="Genome Announc.">
        <title>Genome Sequence and Methylome of Soil Bacterium Gemmatirosa kalamazoonensis KBS708T, a Member of the Rarely Cultivated Gemmatimonadetes Phylum.</title>
        <authorList>
            <person name="Debruyn J.M."/>
            <person name="Radosevich M."/>
            <person name="Wommack K.E."/>
            <person name="Polson S.W."/>
            <person name="Hauser L.J."/>
            <person name="Fawaz M.N."/>
            <person name="Korlach J."/>
            <person name="Tsai Y.C."/>
        </authorList>
    </citation>
    <scope>NUCLEOTIDE SEQUENCE [LARGE SCALE GENOMIC DNA]</scope>
    <source>
        <strain evidence="13 14">KBS708</strain>
    </source>
</reference>
<evidence type="ECO:0000256" key="3">
    <source>
        <dbReference type="ARBA" id="ARBA00011245"/>
    </source>
</evidence>
<evidence type="ECO:0000256" key="7">
    <source>
        <dbReference type="ARBA" id="ARBA00022840"/>
    </source>
</evidence>
<dbReference type="EMBL" id="CP007128">
    <property type="protein sequence ID" value="AHG90523.1"/>
    <property type="molecule type" value="Genomic_DNA"/>
</dbReference>
<dbReference type="GO" id="GO:0005829">
    <property type="term" value="C:cytosol"/>
    <property type="evidence" value="ECO:0007669"/>
    <property type="project" value="TreeGrafter"/>
</dbReference>
<dbReference type="Gene3D" id="3.40.50.620">
    <property type="entry name" value="HUPs"/>
    <property type="match status" value="1"/>
</dbReference>
<evidence type="ECO:0000259" key="11">
    <source>
        <dbReference type="Pfam" id="PF00749"/>
    </source>
</evidence>
<evidence type="ECO:0000256" key="5">
    <source>
        <dbReference type="ARBA" id="ARBA00022598"/>
    </source>
</evidence>
<accession>W0RM56</accession>
<dbReference type="InterPro" id="IPR020751">
    <property type="entry name" value="aa-tRNA-synth_I_codon-bd_sub2"/>
</dbReference>
<feature type="short sequence motif" description="'HIGH' region" evidence="10">
    <location>
        <begin position="18"/>
        <end position="28"/>
    </location>
</feature>
<dbReference type="HAMAP" id="MF_00022">
    <property type="entry name" value="Glu_tRNA_synth_type1"/>
    <property type="match status" value="1"/>
</dbReference>
<evidence type="ECO:0000313" key="13">
    <source>
        <dbReference type="EMBL" id="AHG90523.1"/>
    </source>
</evidence>
<dbReference type="InterPro" id="IPR020058">
    <property type="entry name" value="Glu/Gln-tRNA-synth_Ib_cat-dom"/>
</dbReference>